<reference evidence="6 7" key="2">
    <citation type="submission" date="2015-10" db="EMBL/GenBank/DDBJ databases">
        <title>Draft Genome Sequence of Prosthecomicrobium hirschii ATCC 27832.</title>
        <authorList>
            <person name="Daniel J."/>
            <person name="Givan S.A."/>
            <person name="Brun Y.V."/>
            <person name="Brown P.J."/>
        </authorList>
    </citation>
    <scope>NUCLEOTIDE SEQUENCE [LARGE SCALE GENOMIC DNA]</scope>
    <source>
        <strain evidence="6 7">16</strain>
    </source>
</reference>
<dbReference type="AlphaFoldDB" id="A0A0P6WFH8"/>
<dbReference type="SUPFAM" id="SSF52540">
    <property type="entry name" value="P-loop containing nucleoside triphosphate hydrolases"/>
    <property type="match status" value="1"/>
</dbReference>
<feature type="domain" description="ABC transporter" evidence="5">
    <location>
        <begin position="3"/>
        <end position="250"/>
    </location>
</feature>
<evidence type="ECO:0000259" key="5">
    <source>
        <dbReference type="PROSITE" id="PS50893"/>
    </source>
</evidence>
<dbReference type="InterPro" id="IPR003593">
    <property type="entry name" value="AAA+_ATPase"/>
</dbReference>
<dbReference type="Pfam" id="PF12399">
    <property type="entry name" value="BCA_ABC_TP_C"/>
    <property type="match status" value="1"/>
</dbReference>
<dbReference type="PROSITE" id="PS00211">
    <property type="entry name" value="ABC_TRANSPORTER_1"/>
    <property type="match status" value="1"/>
</dbReference>
<dbReference type="GO" id="GO:0016887">
    <property type="term" value="F:ATP hydrolysis activity"/>
    <property type="evidence" value="ECO:0007669"/>
    <property type="project" value="InterPro"/>
</dbReference>
<dbReference type="InterPro" id="IPR032823">
    <property type="entry name" value="BCA_ABC_TP_C"/>
</dbReference>
<dbReference type="PROSITE" id="PS50893">
    <property type="entry name" value="ABC_TRANSPORTER_2"/>
    <property type="match status" value="1"/>
</dbReference>
<dbReference type="SMART" id="SM00382">
    <property type="entry name" value="AAA"/>
    <property type="match status" value="1"/>
</dbReference>
<evidence type="ECO:0000256" key="3">
    <source>
        <dbReference type="ARBA" id="ARBA00022741"/>
    </source>
</evidence>
<comment type="similarity">
    <text evidence="1">Belongs to the ABC transporter superfamily.</text>
</comment>
<keyword evidence="4 6" id="KW-0067">ATP-binding</keyword>
<dbReference type="Gene3D" id="3.40.50.300">
    <property type="entry name" value="P-loop containing nucleotide triphosphate hydrolases"/>
    <property type="match status" value="1"/>
</dbReference>
<evidence type="ECO:0000256" key="4">
    <source>
        <dbReference type="ARBA" id="ARBA00022840"/>
    </source>
</evidence>
<accession>A0A0P6WFH8</accession>
<dbReference type="CDD" id="cd03219">
    <property type="entry name" value="ABC_Mj1267_LivG_branched"/>
    <property type="match status" value="1"/>
</dbReference>
<keyword evidence="7" id="KW-1185">Reference proteome</keyword>
<dbReference type="GO" id="GO:0005886">
    <property type="term" value="C:plasma membrane"/>
    <property type="evidence" value="ECO:0007669"/>
    <property type="project" value="TreeGrafter"/>
</dbReference>
<evidence type="ECO:0000256" key="1">
    <source>
        <dbReference type="ARBA" id="ARBA00005417"/>
    </source>
</evidence>
<dbReference type="InterPro" id="IPR017871">
    <property type="entry name" value="ABC_transporter-like_CS"/>
</dbReference>
<evidence type="ECO:0000256" key="2">
    <source>
        <dbReference type="ARBA" id="ARBA00022448"/>
    </source>
</evidence>
<name>A0A0P6WFH8_9HYPH</name>
<dbReference type="RefSeq" id="WP_054359538.1">
    <property type="nucleotide sequence ID" value="NZ_JAPCYQ010000001.1"/>
</dbReference>
<dbReference type="PANTHER" id="PTHR45772">
    <property type="entry name" value="CONSERVED COMPONENT OF ABC TRANSPORTER FOR NATURAL AMINO ACIDS-RELATED"/>
    <property type="match status" value="1"/>
</dbReference>
<dbReference type="Proteomes" id="UP000048984">
    <property type="component" value="Unassembled WGS sequence"/>
</dbReference>
<organism evidence="6 7">
    <name type="scientific">Prosthecodimorpha hirschii</name>
    <dbReference type="NCBI Taxonomy" id="665126"/>
    <lineage>
        <taxon>Bacteria</taxon>
        <taxon>Pseudomonadati</taxon>
        <taxon>Pseudomonadota</taxon>
        <taxon>Alphaproteobacteria</taxon>
        <taxon>Hyphomicrobiales</taxon>
        <taxon>Ancalomicrobiaceae</taxon>
        <taxon>Prosthecodimorpha</taxon>
    </lineage>
</organism>
<reference evidence="6 7" key="1">
    <citation type="submission" date="2015-09" db="EMBL/GenBank/DDBJ databases">
        <authorList>
            <person name="Jackson K.R."/>
            <person name="Lunt B.L."/>
            <person name="Fisher J.N.B."/>
            <person name="Gardner A.V."/>
            <person name="Bailey M.E."/>
            <person name="Deus L.M."/>
            <person name="Earl A.S."/>
            <person name="Gibby P.D."/>
            <person name="Hartmann K.A."/>
            <person name="Liu J.E."/>
            <person name="Manci A.M."/>
            <person name="Nielsen D.A."/>
            <person name="Solomon M.B."/>
            <person name="Breakwell D.P."/>
            <person name="Burnett S.H."/>
            <person name="Grose J.H."/>
        </authorList>
    </citation>
    <scope>NUCLEOTIDE SEQUENCE [LARGE SCALE GENOMIC DNA]</scope>
    <source>
        <strain evidence="6 7">16</strain>
    </source>
</reference>
<dbReference type="InterPro" id="IPR051120">
    <property type="entry name" value="ABC_AA/LPS_Transport"/>
</dbReference>
<dbReference type="PANTHER" id="PTHR45772:SF9">
    <property type="entry name" value="CONSERVED COMPONENT OF ABC TRANSPORTER FOR NATURAL AMINO ACIDS"/>
    <property type="match status" value="1"/>
</dbReference>
<evidence type="ECO:0000313" key="7">
    <source>
        <dbReference type="Proteomes" id="UP000048984"/>
    </source>
</evidence>
<dbReference type="Pfam" id="PF00005">
    <property type="entry name" value="ABC_tran"/>
    <property type="match status" value="1"/>
</dbReference>
<dbReference type="STRING" id="665126.ABB55_15055"/>
<sequence length="253" mass="26136">MTLVLSGLTKAYGGLRVVDNVSLSVPSDGLVGVIGPNGAGKSTLFSLATGFLAADSGTVSFDGRDLTAVAATGRARAGMVRTFQVPREFTHLTVRENLMAAAPGQAGEGLLAVFFRPGAIAAEERAIAARADETLAFLRLDAVAATPAGRLSGGQKKLLELGRALMTGARLILLDEPFAGVNPVLIEELSARIRDLADRGVGFLIIEHDLRALTRLVSTLHVMDRGRLIASGAPAAVLAEPAVRDAYLGGAAA</sequence>
<dbReference type="EMBL" id="LJYW01000001">
    <property type="protein sequence ID" value="KPL53373.1"/>
    <property type="molecule type" value="Genomic_DNA"/>
</dbReference>
<dbReference type="InterPro" id="IPR027417">
    <property type="entry name" value="P-loop_NTPase"/>
</dbReference>
<gene>
    <name evidence="6" type="ORF">ABB55_15055</name>
</gene>
<protein>
    <submittedName>
        <fullName evidence="6">Branched-chain amino acid ABC transporter ATP-binding protein</fullName>
    </submittedName>
</protein>
<keyword evidence="3" id="KW-0547">Nucleotide-binding</keyword>
<dbReference type="InterPro" id="IPR003439">
    <property type="entry name" value="ABC_transporter-like_ATP-bd"/>
</dbReference>
<proteinExistence type="inferred from homology"/>
<dbReference type="GO" id="GO:0005524">
    <property type="term" value="F:ATP binding"/>
    <property type="evidence" value="ECO:0007669"/>
    <property type="project" value="UniProtKB-KW"/>
</dbReference>
<keyword evidence="2" id="KW-0813">Transport</keyword>
<evidence type="ECO:0000313" key="6">
    <source>
        <dbReference type="EMBL" id="KPL53373.1"/>
    </source>
</evidence>
<comment type="caution">
    <text evidence="6">The sequence shown here is derived from an EMBL/GenBank/DDBJ whole genome shotgun (WGS) entry which is preliminary data.</text>
</comment>